<accession>A0A8J4BJ30</accession>
<dbReference type="InterPro" id="IPR001190">
    <property type="entry name" value="SRCR"/>
</dbReference>
<feature type="non-terminal residue" evidence="3">
    <location>
        <position position="1"/>
    </location>
</feature>
<reference evidence="3" key="1">
    <citation type="journal article" date="2021" name="Proc. Natl. Acad. Sci. U.S.A.">
        <title>Three genomes in the algal genus Volvox reveal the fate of a haploid sex-determining region after a transition to homothallism.</title>
        <authorList>
            <person name="Yamamoto K."/>
            <person name="Hamaji T."/>
            <person name="Kawai-Toyooka H."/>
            <person name="Matsuzaki R."/>
            <person name="Takahashi F."/>
            <person name="Nishimura Y."/>
            <person name="Kawachi M."/>
            <person name="Noguchi H."/>
            <person name="Minakuchi Y."/>
            <person name="Umen J.G."/>
            <person name="Toyoda A."/>
            <person name="Nozaki H."/>
        </authorList>
    </citation>
    <scope>NUCLEOTIDE SEQUENCE</scope>
    <source>
        <strain evidence="3">NIES-3780</strain>
    </source>
</reference>
<keyword evidence="1" id="KW-1015">Disulfide bond</keyword>
<dbReference type="InterPro" id="IPR036772">
    <property type="entry name" value="SRCR-like_dom_sf"/>
</dbReference>
<keyword evidence="4" id="KW-1185">Reference proteome</keyword>
<dbReference type="PROSITE" id="PS50287">
    <property type="entry name" value="SRCR_2"/>
    <property type="match status" value="1"/>
</dbReference>
<proteinExistence type="predicted"/>
<dbReference type="Pfam" id="PF00530">
    <property type="entry name" value="SRCR"/>
    <property type="match status" value="1"/>
</dbReference>
<dbReference type="EMBL" id="BNCO01000056">
    <property type="protein sequence ID" value="GIL63233.1"/>
    <property type="molecule type" value="Genomic_DNA"/>
</dbReference>
<dbReference type="SUPFAM" id="SSF56487">
    <property type="entry name" value="SRCR-like"/>
    <property type="match status" value="1"/>
</dbReference>
<dbReference type="AlphaFoldDB" id="A0A8J4BJ30"/>
<dbReference type="Proteomes" id="UP000747399">
    <property type="component" value="Unassembled WGS sequence"/>
</dbReference>
<dbReference type="GO" id="GO:0016020">
    <property type="term" value="C:membrane"/>
    <property type="evidence" value="ECO:0007669"/>
    <property type="project" value="InterPro"/>
</dbReference>
<evidence type="ECO:0000256" key="1">
    <source>
        <dbReference type="ARBA" id="ARBA00023157"/>
    </source>
</evidence>
<evidence type="ECO:0000313" key="3">
    <source>
        <dbReference type="EMBL" id="GIL63233.1"/>
    </source>
</evidence>
<name>A0A8J4BJ30_9CHLO</name>
<evidence type="ECO:0000313" key="4">
    <source>
        <dbReference type="Proteomes" id="UP000747399"/>
    </source>
</evidence>
<sequence length="138" mass="13900">TRTSVVLRTAATPLPSGITVAISSGDGFISSAWYGNSADAAGTVYLARLEASIGNGPFGAVCSEEGFDDVAAGVACRTLGYPSGGVKFEHGAPKGTLTVGVKDPTLDAQGSFLGTLSSVRCSGVEGNFGDCASWRAYL</sequence>
<feature type="domain" description="SRCR" evidence="2">
    <location>
        <begin position="20"/>
        <end position="138"/>
    </location>
</feature>
<dbReference type="Gene3D" id="3.10.250.10">
    <property type="entry name" value="SRCR-like domain"/>
    <property type="match status" value="1"/>
</dbReference>
<organism evidence="3 4">
    <name type="scientific">Volvox africanus</name>
    <dbReference type="NCBI Taxonomy" id="51714"/>
    <lineage>
        <taxon>Eukaryota</taxon>
        <taxon>Viridiplantae</taxon>
        <taxon>Chlorophyta</taxon>
        <taxon>core chlorophytes</taxon>
        <taxon>Chlorophyceae</taxon>
        <taxon>CS clade</taxon>
        <taxon>Chlamydomonadales</taxon>
        <taxon>Volvocaceae</taxon>
        <taxon>Volvox</taxon>
    </lineage>
</organism>
<gene>
    <name evidence="3" type="ORF">Vafri_17353</name>
</gene>
<comment type="caution">
    <text evidence="3">The sequence shown here is derived from an EMBL/GenBank/DDBJ whole genome shotgun (WGS) entry which is preliminary data.</text>
</comment>
<protein>
    <recommendedName>
        <fullName evidence="2">SRCR domain-containing protein</fullName>
    </recommendedName>
</protein>
<feature type="non-terminal residue" evidence="3">
    <location>
        <position position="138"/>
    </location>
</feature>
<evidence type="ECO:0000259" key="2">
    <source>
        <dbReference type="PROSITE" id="PS50287"/>
    </source>
</evidence>